<feature type="transmembrane region" description="Helical" evidence="1">
    <location>
        <begin position="155"/>
        <end position="183"/>
    </location>
</feature>
<organism evidence="2 3">
    <name type="scientific">Pristionchus mayeri</name>
    <dbReference type="NCBI Taxonomy" id="1317129"/>
    <lineage>
        <taxon>Eukaryota</taxon>
        <taxon>Metazoa</taxon>
        <taxon>Ecdysozoa</taxon>
        <taxon>Nematoda</taxon>
        <taxon>Chromadorea</taxon>
        <taxon>Rhabditida</taxon>
        <taxon>Rhabditina</taxon>
        <taxon>Diplogasteromorpha</taxon>
        <taxon>Diplogasteroidea</taxon>
        <taxon>Neodiplogasteridae</taxon>
        <taxon>Pristionchus</taxon>
    </lineage>
</organism>
<feature type="transmembrane region" description="Helical" evidence="1">
    <location>
        <begin position="203"/>
        <end position="225"/>
    </location>
</feature>
<dbReference type="Proteomes" id="UP001328107">
    <property type="component" value="Unassembled WGS sequence"/>
</dbReference>
<evidence type="ECO:0000313" key="3">
    <source>
        <dbReference type="Proteomes" id="UP001328107"/>
    </source>
</evidence>
<protein>
    <submittedName>
        <fullName evidence="2">Uncharacterized protein</fullName>
    </submittedName>
</protein>
<feature type="transmembrane region" description="Helical" evidence="1">
    <location>
        <begin position="237"/>
        <end position="261"/>
    </location>
</feature>
<dbReference type="AlphaFoldDB" id="A0AAN5CPH8"/>
<keyword evidence="1" id="KW-0812">Transmembrane</keyword>
<evidence type="ECO:0000256" key="1">
    <source>
        <dbReference type="SAM" id="Phobius"/>
    </source>
</evidence>
<dbReference type="EMBL" id="BTRK01000004">
    <property type="protein sequence ID" value="GMR48251.1"/>
    <property type="molecule type" value="Genomic_DNA"/>
</dbReference>
<evidence type="ECO:0000313" key="2">
    <source>
        <dbReference type="EMBL" id="GMR48251.1"/>
    </source>
</evidence>
<keyword evidence="3" id="KW-1185">Reference proteome</keyword>
<sequence>MTARATPFFDQKRKKKLPCLLEGLQELNSVIAIKCVHYPLHFFQKMGDGSERTTVLTPEERRERRRAKILAASDERLARILSGPEGGETRMAPAMEGGDFRASTIVDSNADTNGRANAALLDADDVPSFPSLTEMGVKYEPPRLFTYVRTARCKVVVGLGLLFFMLSTLDVLSSVLLPWSILFVSYSIVEKKKCVSPYPNHGYILNGLMWAGFSEEVLINLGFLIEGISGYVTDTCTLLFIFMMLTTVRDVSLVVTSSVLLSTAN</sequence>
<reference evidence="3" key="1">
    <citation type="submission" date="2022-10" db="EMBL/GenBank/DDBJ databases">
        <title>Genome assembly of Pristionchus species.</title>
        <authorList>
            <person name="Yoshida K."/>
            <person name="Sommer R.J."/>
        </authorList>
    </citation>
    <scope>NUCLEOTIDE SEQUENCE [LARGE SCALE GENOMIC DNA]</scope>
    <source>
        <strain evidence="3">RS5460</strain>
    </source>
</reference>
<gene>
    <name evidence="2" type="ORF">PMAYCL1PPCAC_18446</name>
</gene>
<keyword evidence="1" id="KW-1133">Transmembrane helix</keyword>
<comment type="caution">
    <text evidence="2">The sequence shown here is derived from an EMBL/GenBank/DDBJ whole genome shotgun (WGS) entry which is preliminary data.</text>
</comment>
<proteinExistence type="predicted"/>
<name>A0AAN5CPH8_9BILA</name>
<keyword evidence="1" id="KW-0472">Membrane</keyword>
<accession>A0AAN5CPH8</accession>